<dbReference type="Pfam" id="PF00118">
    <property type="entry name" value="Cpn60_TCP1"/>
    <property type="match status" value="1"/>
</dbReference>
<gene>
    <name evidence="2" type="ORF">OLEA9_A074603</name>
</gene>
<dbReference type="GO" id="GO:0046854">
    <property type="term" value="P:phosphatidylinositol phosphate biosynthetic process"/>
    <property type="evidence" value="ECO:0007669"/>
    <property type="project" value="TreeGrafter"/>
</dbReference>
<reference evidence="2 3" key="1">
    <citation type="submission" date="2019-12" db="EMBL/GenBank/DDBJ databases">
        <authorList>
            <person name="Alioto T."/>
            <person name="Alioto T."/>
            <person name="Gomez Garrido J."/>
        </authorList>
    </citation>
    <scope>NUCLEOTIDE SEQUENCE [LARGE SCALE GENOMIC DNA]</scope>
</reference>
<evidence type="ECO:0000313" key="2">
    <source>
        <dbReference type="EMBL" id="CAA3021871.1"/>
    </source>
</evidence>
<protein>
    <submittedName>
        <fullName evidence="2">1-phosphatidylinositol-3-phosphate 5-kinase FAB1B</fullName>
    </submittedName>
</protein>
<dbReference type="Proteomes" id="UP000594638">
    <property type="component" value="Unassembled WGS sequence"/>
</dbReference>
<organism evidence="2 3">
    <name type="scientific">Olea europaea subsp. europaea</name>
    <dbReference type="NCBI Taxonomy" id="158383"/>
    <lineage>
        <taxon>Eukaryota</taxon>
        <taxon>Viridiplantae</taxon>
        <taxon>Streptophyta</taxon>
        <taxon>Embryophyta</taxon>
        <taxon>Tracheophyta</taxon>
        <taxon>Spermatophyta</taxon>
        <taxon>Magnoliopsida</taxon>
        <taxon>eudicotyledons</taxon>
        <taxon>Gunneridae</taxon>
        <taxon>Pentapetalae</taxon>
        <taxon>asterids</taxon>
        <taxon>lamiids</taxon>
        <taxon>Lamiales</taxon>
        <taxon>Oleaceae</taxon>
        <taxon>Oleeae</taxon>
        <taxon>Olea</taxon>
    </lineage>
</organism>
<keyword evidence="3" id="KW-1185">Reference proteome</keyword>
<dbReference type="OrthoDB" id="158357at2759"/>
<dbReference type="InterPro" id="IPR027409">
    <property type="entry name" value="GroEL-like_apical_dom_sf"/>
</dbReference>
<dbReference type="Gene3D" id="3.50.7.10">
    <property type="entry name" value="GroEL"/>
    <property type="match status" value="1"/>
</dbReference>
<dbReference type="InterPro" id="IPR002423">
    <property type="entry name" value="Cpn60/GroEL/TCP-1"/>
</dbReference>
<feature type="chain" id="PRO_5035756843" evidence="1">
    <location>
        <begin position="18"/>
        <end position="485"/>
    </location>
</feature>
<dbReference type="GO" id="GO:0010008">
    <property type="term" value="C:endosome membrane"/>
    <property type="evidence" value="ECO:0007669"/>
    <property type="project" value="TreeGrafter"/>
</dbReference>
<sequence length="485" mass="53823">MDFFILFFFFIFFPREGNGPLKMAVAKIAAHHPNVVLVEKSVSRYAQEYLLEKDISLVLNIKIQLLQRIALCTGAQIVPSLDHLTTAKLGYCDSFRVEKFLEDHGSAGRSRKKLTKTLMFFEGCPKPLGCTILLKGASSDELKKVKHVVLYGVFAAYHLALETSFLADEGASLKELALKSPIKVALPDKPSSVDRSISTIQNLTVPTETQQVPQLPGNLCQDRSELCLDITLSSKITPMFEPQSCLPEGSQCQIPNAKTSINIMDADFGISFNPSSHNLAAPKQEKLACNHVSEKNHQVDLTEYCAAKSSLGHIFEAGGDNNKVSGCFVNLEGVGQSVSCSHADGSKLPSNSGTSDFSYSEKHDANHHEEMESLKEDFFLSSPDNRSILVSLSTRCVWKGTVCEQAHLFRIKYYGSFDKPLGRFLRDHLLDEGYRCRSCEMPSEAHVHCYTHRQGCLTISVKKLQEFIFPGERKNLDMASVPKMS</sequence>
<dbReference type="GO" id="GO:0000285">
    <property type="term" value="F:1-phosphatidylinositol-3-phosphate 5-kinase activity"/>
    <property type="evidence" value="ECO:0007669"/>
    <property type="project" value="TreeGrafter"/>
</dbReference>
<dbReference type="PANTHER" id="PTHR45748">
    <property type="entry name" value="1-PHOSPHATIDYLINOSITOL 3-PHOSPHATE 5-KINASE-RELATED"/>
    <property type="match status" value="1"/>
</dbReference>
<comment type="caution">
    <text evidence="2">The sequence shown here is derived from an EMBL/GenBank/DDBJ whole genome shotgun (WGS) entry which is preliminary data.</text>
</comment>
<dbReference type="FunFam" id="3.50.7.10:FF:000007">
    <property type="entry name" value="1-phosphatidylinositol 3-phosphate 5-kinase isoform X1"/>
    <property type="match status" value="1"/>
</dbReference>
<dbReference type="AlphaFoldDB" id="A0A8S0USW3"/>
<name>A0A8S0USW3_OLEEU</name>
<evidence type="ECO:0000256" key="1">
    <source>
        <dbReference type="SAM" id="SignalP"/>
    </source>
</evidence>
<accession>A0A8S0USW3</accession>
<evidence type="ECO:0000313" key="3">
    <source>
        <dbReference type="Proteomes" id="UP000594638"/>
    </source>
</evidence>
<feature type="signal peptide" evidence="1">
    <location>
        <begin position="1"/>
        <end position="17"/>
    </location>
</feature>
<dbReference type="PANTHER" id="PTHR45748:SF21">
    <property type="entry name" value="1-PHOSPHATIDYLINOSITOL-3-PHOSPHATE 5-KINASE FAB1A"/>
    <property type="match status" value="1"/>
</dbReference>
<dbReference type="GO" id="GO:0005524">
    <property type="term" value="F:ATP binding"/>
    <property type="evidence" value="ECO:0007669"/>
    <property type="project" value="InterPro"/>
</dbReference>
<proteinExistence type="predicted"/>
<keyword evidence="1" id="KW-0732">Signal</keyword>
<dbReference type="Gramene" id="OE9A074603T1">
    <property type="protein sequence ID" value="OE9A074603C1"/>
    <property type="gene ID" value="OE9A074603"/>
</dbReference>
<dbReference type="SUPFAM" id="SSF52029">
    <property type="entry name" value="GroEL apical domain-like"/>
    <property type="match status" value="1"/>
</dbReference>
<dbReference type="EMBL" id="CACTIH010009060">
    <property type="protein sequence ID" value="CAA3021871.1"/>
    <property type="molecule type" value="Genomic_DNA"/>
</dbReference>